<gene>
    <name evidence="1" type="ORF">ACH49W_21390</name>
</gene>
<dbReference type="RefSeq" id="WP_397093261.1">
    <property type="nucleotide sequence ID" value="NZ_JBIRYO010000014.1"/>
</dbReference>
<evidence type="ECO:0000313" key="2">
    <source>
        <dbReference type="Proteomes" id="UP001611415"/>
    </source>
</evidence>
<accession>A0ABW7X4D3</accession>
<sequence>MFIEEKPAFVRVSEPDAPLDCVWEGASDHIGPTETVTPLVDRLSGTTTCAQIALCAGVLLWGTWRLRGLTQVEHNLELAEAAFAYCVDWRYVDVDAGPKGRAPHQPPEQSAMMQLNRFMRAALSRDHFWDSFFQPVFETFHSANIVHHILKPEDRPGFDRWLDHGAERIKLHFPKPADEYREYETFDSDEAYNEFVAPHRGIAVPPQLLNPDFDFDPHQRTKLMAEFLVGLNPDKNRYLRKPEAMLELGFAGMPYQLGDRS</sequence>
<keyword evidence="2" id="KW-1185">Reference proteome</keyword>
<protein>
    <submittedName>
        <fullName evidence="1">Uncharacterized protein</fullName>
    </submittedName>
</protein>
<dbReference type="Proteomes" id="UP001611415">
    <property type="component" value="Unassembled WGS sequence"/>
</dbReference>
<name>A0ABW7X4D3_9NOCA</name>
<dbReference type="EMBL" id="JBIRYO010000014">
    <property type="protein sequence ID" value="MFI2475936.1"/>
    <property type="molecule type" value="Genomic_DNA"/>
</dbReference>
<evidence type="ECO:0000313" key="1">
    <source>
        <dbReference type="EMBL" id="MFI2475936.1"/>
    </source>
</evidence>
<organism evidence="1 2">
    <name type="scientific">Nocardia xishanensis</name>
    <dbReference type="NCBI Taxonomy" id="238964"/>
    <lineage>
        <taxon>Bacteria</taxon>
        <taxon>Bacillati</taxon>
        <taxon>Actinomycetota</taxon>
        <taxon>Actinomycetes</taxon>
        <taxon>Mycobacteriales</taxon>
        <taxon>Nocardiaceae</taxon>
        <taxon>Nocardia</taxon>
    </lineage>
</organism>
<comment type="caution">
    <text evidence="1">The sequence shown here is derived from an EMBL/GenBank/DDBJ whole genome shotgun (WGS) entry which is preliminary data.</text>
</comment>
<proteinExistence type="predicted"/>
<reference evidence="1 2" key="1">
    <citation type="submission" date="2024-10" db="EMBL/GenBank/DDBJ databases">
        <title>The Natural Products Discovery Center: Release of the First 8490 Sequenced Strains for Exploring Actinobacteria Biosynthetic Diversity.</title>
        <authorList>
            <person name="Kalkreuter E."/>
            <person name="Kautsar S.A."/>
            <person name="Yang D."/>
            <person name="Bader C.D."/>
            <person name="Teijaro C.N."/>
            <person name="Fluegel L."/>
            <person name="Davis C.M."/>
            <person name="Simpson J.R."/>
            <person name="Lauterbach L."/>
            <person name="Steele A.D."/>
            <person name="Gui C."/>
            <person name="Meng S."/>
            <person name="Li G."/>
            <person name="Viehrig K."/>
            <person name="Ye F."/>
            <person name="Su P."/>
            <person name="Kiefer A.F."/>
            <person name="Nichols A."/>
            <person name="Cepeda A.J."/>
            <person name="Yan W."/>
            <person name="Fan B."/>
            <person name="Jiang Y."/>
            <person name="Adhikari A."/>
            <person name="Zheng C.-J."/>
            <person name="Schuster L."/>
            <person name="Cowan T.M."/>
            <person name="Smanski M.J."/>
            <person name="Chevrette M.G."/>
            <person name="De Carvalho L.P.S."/>
            <person name="Shen B."/>
        </authorList>
    </citation>
    <scope>NUCLEOTIDE SEQUENCE [LARGE SCALE GENOMIC DNA]</scope>
    <source>
        <strain evidence="1 2">NPDC019275</strain>
    </source>
</reference>